<comment type="catalytic activity">
    <reaction evidence="3 4">
        <text>N-[(R)-4-phosphopantothenoyl]-L-cysteine + H(+) = (R)-4'-phosphopantetheine + CO2</text>
        <dbReference type="Rhea" id="RHEA:16793"/>
        <dbReference type="ChEBI" id="CHEBI:15378"/>
        <dbReference type="ChEBI" id="CHEBI:16526"/>
        <dbReference type="ChEBI" id="CHEBI:59458"/>
        <dbReference type="ChEBI" id="CHEBI:61723"/>
        <dbReference type="EC" id="4.1.1.36"/>
    </reaction>
</comment>
<dbReference type="GO" id="GO:0016874">
    <property type="term" value="F:ligase activity"/>
    <property type="evidence" value="ECO:0007669"/>
    <property type="project" value="UniProtKB-KW"/>
</dbReference>
<dbReference type="EC" id="6.3.2.5" evidence="3"/>
<dbReference type="PANTHER" id="PTHR14359:SF6">
    <property type="entry name" value="PHOSPHOPANTOTHENOYLCYSTEINE DECARBOXYLASE"/>
    <property type="match status" value="1"/>
</dbReference>
<dbReference type="Proteomes" id="UP000070467">
    <property type="component" value="Unassembled WGS sequence"/>
</dbReference>
<comment type="function">
    <text evidence="3">Catalyzes two sequential steps in the biosynthesis of coenzyme A. In the first step cysteine is conjugated to 4'-phosphopantothenate to form 4-phosphopantothenoylcysteine. In the second step the latter compound is decarboxylated to form 4'-phosphopantotheine.</text>
</comment>
<dbReference type="InterPro" id="IPR005252">
    <property type="entry name" value="CoaBC"/>
</dbReference>
<comment type="cofactor">
    <cofactor evidence="3">
        <name>Mg(2+)</name>
        <dbReference type="ChEBI" id="CHEBI:18420"/>
    </cofactor>
</comment>
<keyword evidence="3 4" id="KW-0285">Flavoprotein</keyword>
<keyword evidence="3 4" id="KW-0436">Ligase</keyword>
<dbReference type="SUPFAM" id="SSF102645">
    <property type="entry name" value="CoaB-like"/>
    <property type="match status" value="1"/>
</dbReference>
<comment type="similarity">
    <text evidence="3 4">In the C-terminal section; belongs to the PPC synthetase family.</text>
</comment>
<dbReference type="InterPro" id="IPR007085">
    <property type="entry name" value="DNA/pantothenate-metab_flavo_C"/>
</dbReference>
<comment type="caution">
    <text evidence="8">The sequence shown here is derived from an EMBL/GenBank/DDBJ whole genome shotgun (WGS) entry which is preliminary data.</text>
</comment>
<name>A0ABR5TLT9_9BACL</name>
<proteinExistence type="inferred from homology"/>
<evidence type="ECO:0000259" key="7">
    <source>
        <dbReference type="Pfam" id="PF04127"/>
    </source>
</evidence>
<comment type="caution">
    <text evidence="3">Lacks conserved residue(s) required for the propagation of feature annotation.</text>
</comment>
<dbReference type="NCBIfam" id="TIGR00521">
    <property type="entry name" value="coaBC_dfp"/>
    <property type="match status" value="1"/>
</dbReference>
<dbReference type="EC" id="4.1.1.36" evidence="3"/>
<feature type="domain" description="DNA/pantothenate metabolism flavoprotein C-terminal" evidence="7">
    <location>
        <begin position="181"/>
        <end position="388"/>
    </location>
</feature>
<keyword evidence="3" id="KW-0479">Metal-binding</keyword>
<dbReference type="PANTHER" id="PTHR14359">
    <property type="entry name" value="HOMO-OLIGOMERIC FLAVIN CONTAINING CYS DECARBOXYLASE FAMILY"/>
    <property type="match status" value="1"/>
</dbReference>
<comment type="pathway">
    <text evidence="3 4">Cofactor biosynthesis; coenzyme A biosynthesis; CoA from (R)-pantothenate: step 3/5.</text>
</comment>
<feature type="binding site" evidence="3">
    <location>
        <position position="331"/>
    </location>
    <ligand>
        <name>CTP</name>
        <dbReference type="ChEBI" id="CHEBI:37563"/>
    </ligand>
</feature>
<feature type="region of interest" description="Phosphopantothenate--cysteine ligase" evidence="3">
    <location>
        <begin position="184"/>
        <end position="390"/>
    </location>
</feature>
<dbReference type="Gene3D" id="3.40.50.10300">
    <property type="entry name" value="CoaB-like"/>
    <property type="match status" value="1"/>
</dbReference>
<evidence type="ECO:0000313" key="8">
    <source>
        <dbReference type="EMBL" id="KXB58007.1"/>
    </source>
</evidence>
<evidence type="ECO:0000256" key="5">
    <source>
        <dbReference type="SAM" id="Coils"/>
    </source>
</evidence>
<reference evidence="8 9" key="1">
    <citation type="submission" date="2016-01" db="EMBL/GenBank/DDBJ databases">
        <authorList>
            <person name="Mitreva M."/>
            <person name="Pepin K.H."/>
            <person name="Mihindukulasuriya K.A."/>
            <person name="Fulton R."/>
            <person name="Fronick C."/>
            <person name="O'Laughlin M."/>
            <person name="Miner T."/>
            <person name="Herter B."/>
            <person name="Rosa B.A."/>
            <person name="Cordes M."/>
            <person name="Tomlinson C."/>
            <person name="Wollam A."/>
            <person name="Palsikar V.B."/>
            <person name="Mardis E.R."/>
            <person name="Wilson R.K."/>
        </authorList>
    </citation>
    <scope>NUCLEOTIDE SEQUENCE [LARGE SCALE GENOMIC DNA]</scope>
    <source>
        <strain evidence="8 9">KA00071</strain>
    </source>
</reference>
<keyword evidence="3" id="KW-0511">Multifunctional enzyme</keyword>
<dbReference type="RefSeq" id="WP_066130024.1">
    <property type="nucleotide sequence ID" value="NZ_KQ959874.1"/>
</dbReference>
<dbReference type="InterPro" id="IPR036551">
    <property type="entry name" value="Flavin_trans-like"/>
</dbReference>
<dbReference type="HAMAP" id="MF_02225">
    <property type="entry name" value="CoaBC"/>
    <property type="match status" value="1"/>
</dbReference>
<keyword evidence="1 3" id="KW-0210">Decarboxylase</keyword>
<comment type="similarity">
    <text evidence="3 4">In the N-terminal section; belongs to the HFCD (homo-oligomeric flavin containing Cys decarboxylase) superfamily.</text>
</comment>
<gene>
    <name evidence="3" type="primary">coaBC</name>
    <name evidence="8" type="ORF">HMPREF1871_00673</name>
</gene>
<feature type="binding site" evidence="3">
    <location>
        <position position="282"/>
    </location>
    <ligand>
        <name>CTP</name>
        <dbReference type="ChEBI" id="CHEBI:37563"/>
    </ligand>
</feature>
<feature type="binding site" evidence="3">
    <location>
        <position position="272"/>
    </location>
    <ligand>
        <name>CTP</name>
        <dbReference type="ChEBI" id="CHEBI:37563"/>
    </ligand>
</feature>
<dbReference type="InterPro" id="IPR035929">
    <property type="entry name" value="CoaB-like_sf"/>
</dbReference>
<keyword evidence="3" id="KW-0460">Magnesium</keyword>
<accession>A0ABR5TLT9</accession>
<protein>
    <recommendedName>
        <fullName evidence="3">Coenzyme A biosynthesis bifunctional protein CoaBC</fullName>
    </recommendedName>
    <alternativeName>
        <fullName evidence="3">DNA/pantothenate metabolism flavoprotein</fullName>
    </alternativeName>
    <alternativeName>
        <fullName evidence="3">Phosphopantothenoylcysteine synthetase/decarboxylase</fullName>
        <shortName evidence="3">PPCS-PPCDC</shortName>
    </alternativeName>
    <domain>
        <recommendedName>
            <fullName evidence="3">Phosphopantothenoylcysteine decarboxylase</fullName>
            <shortName evidence="3">PPC decarboxylase</shortName>
            <shortName evidence="3">PPC-DC</shortName>
            <ecNumber evidence="3">4.1.1.36</ecNumber>
        </recommendedName>
        <alternativeName>
            <fullName evidence="3">CoaC</fullName>
        </alternativeName>
    </domain>
    <domain>
        <recommendedName>
            <fullName evidence="3">Phosphopantothenate--cysteine ligase</fullName>
            <ecNumber evidence="3">6.3.2.5</ecNumber>
        </recommendedName>
        <alternativeName>
            <fullName evidence="3">CoaB</fullName>
        </alternativeName>
        <alternativeName>
            <fullName evidence="3">Phosphopantothenoylcysteine synthetase</fullName>
            <shortName evidence="3">PPC synthetase</shortName>
            <shortName evidence="3">PPC-S</shortName>
        </alternativeName>
    </domain>
</protein>
<dbReference type="Gene3D" id="3.40.50.1950">
    <property type="entry name" value="Flavin prenyltransferase-like"/>
    <property type="match status" value="1"/>
</dbReference>
<organism evidence="8 9">
    <name type="scientific">Gemelliphila asaccharolytica</name>
    <dbReference type="NCBI Taxonomy" id="502393"/>
    <lineage>
        <taxon>Bacteria</taxon>
        <taxon>Bacillati</taxon>
        <taxon>Bacillota</taxon>
        <taxon>Bacilli</taxon>
        <taxon>Bacillales</taxon>
        <taxon>Gemellaceae</taxon>
        <taxon>Gemelliphila</taxon>
    </lineage>
</organism>
<comment type="function">
    <text evidence="4">Catalyzes two steps in the biosynthesis of coenzyme A. In the first step cysteine is conjugated to 4'-phosphopantothenate to form 4-phosphopantothenoylcysteine, in the latter compound is decarboxylated to form 4'-phosphopantotheine.</text>
</comment>
<evidence type="ECO:0000313" key="9">
    <source>
        <dbReference type="Proteomes" id="UP000070467"/>
    </source>
</evidence>
<dbReference type="EMBL" id="LSDB01000023">
    <property type="protein sequence ID" value="KXB58007.1"/>
    <property type="molecule type" value="Genomic_DNA"/>
</dbReference>
<evidence type="ECO:0000259" key="6">
    <source>
        <dbReference type="Pfam" id="PF02441"/>
    </source>
</evidence>
<evidence type="ECO:0000256" key="3">
    <source>
        <dbReference type="HAMAP-Rule" id="MF_02225"/>
    </source>
</evidence>
<keyword evidence="2 3" id="KW-0456">Lyase</keyword>
<comment type="catalytic activity">
    <reaction evidence="3 4">
        <text>(R)-4'-phosphopantothenate + L-cysteine + CTP = N-[(R)-4-phosphopantothenoyl]-L-cysteine + CMP + diphosphate + H(+)</text>
        <dbReference type="Rhea" id="RHEA:19397"/>
        <dbReference type="ChEBI" id="CHEBI:10986"/>
        <dbReference type="ChEBI" id="CHEBI:15378"/>
        <dbReference type="ChEBI" id="CHEBI:33019"/>
        <dbReference type="ChEBI" id="CHEBI:35235"/>
        <dbReference type="ChEBI" id="CHEBI:37563"/>
        <dbReference type="ChEBI" id="CHEBI:59458"/>
        <dbReference type="ChEBI" id="CHEBI:60377"/>
        <dbReference type="EC" id="6.3.2.5"/>
    </reaction>
</comment>
<comment type="pathway">
    <text evidence="3 4">Cofactor biosynthesis; coenzyme A biosynthesis; CoA from (R)-pantothenate: step 2/5.</text>
</comment>
<dbReference type="SUPFAM" id="SSF52507">
    <property type="entry name" value="Homo-oligomeric flavin-containing Cys decarboxylases, HFCD"/>
    <property type="match status" value="1"/>
</dbReference>
<evidence type="ECO:0000256" key="1">
    <source>
        <dbReference type="ARBA" id="ARBA00022793"/>
    </source>
</evidence>
<feature type="active site" description="Proton donor" evidence="3">
    <location>
        <position position="155"/>
    </location>
</feature>
<evidence type="ECO:0000256" key="4">
    <source>
        <dbReference type="RuleBase" id="RU364078"/>
    </source>
</evidence>
<keyword evidence="5" id="KW-0175">Coiled coil</keyword>
<feature type="domain" description="Flavoprotein" evidence="6">
    <location>
        <begin position="1"/>
        <end position="175"/>
    </location>
</feature>
<feature type="binding site" evidence="3">
    <location>
        <position position="317"/>
    </location>
    <ligand>
        <name>CTP</name>
        <dbReference type="ChEBI" id="CHEBI:37563"/>
    </ligand>
</feature>
<dbReference type="Pfam" id="PF02441">
    <property type="entry name" value="Flavoprotein"/>
    <property type="match status" value="1"/>
</dbReference>
<comment type="cofactor">
    <cofactor evidence="3">
        <name>FMN</name>
        <dbReference type="ChEBI" id="CHEBI:58210"/>
    </cofactor>
    <text evidence="3">Binds 1 FMN per subunit.</text>
</comment>
<dbReference type="Pfam" id="PF04127">
    <property type="entry name" value="DFP"/>
    <property type="match status" value="1"/>
</dbReference>
<sequence>MNIIVIVSGGIAAYKSLDLVRKLKKDGHNIKVIMTENATKFVTELSFQTLSSNYVYTDTFVEQNKKEIQHISLNKWADKVIVVPGTANIIAKIASGISDDLATTFISAINDFSKIYICPSMNTNMYENPITQGNIYKLRQLGYNFISPTEGELACGDVGKGKLPDIEDIIDEIFKNNDFIGKSVIVTAGATKEYIDPVRYISNPSSGKMGISIAEEFAMQGAKVILISSTNYKPVLKNIKHISIVSAYEMFQAVKKYSDNADIIVKSAAVSDYRPVITYDKKVKKQLENLEIELERTEDILKYLGKNKKENQILVGFAAETNNVIEYAKEKIKNKNLDYIVANDVSKKDVGFGTNDNEVFIIDKNYNVMKIEKTSKKRIAKILLEKLKNN</sequence>
<feature type="region of interest" description="Phosphopantothenoylcysteine decarboxylase" evidence="3">
    <location>
        <begin position="1"/>
        <end position="183"/>
    </location>
</feature>
<dbReference type="InterPro" id="IPR003382">
    <property type="entry name" value="Flavoprotein"/>
</dbReference>
<feature type="coiled-coil region" evidence="5">
    <location>
        <begin position="280"/>
        <end position="307"/>
    </location>
</feature>
<keyword evidence="3 4" id="KW-0288">FMN</keyword>
<evidence type="ECO:0000256" key="2">
    <source>
        <dbReference type="ARBA" id="ARBA00023239"/>
    </source>
</evidence>
<feature type="binding site" evidence="3">
    <location>
        <position position="335"/>
    </location>
    <ligand>
        <name>CTP</name>
        <dbReference type="ChEBI" id="CHEBI:37563"/>
    </ligand>
</feature>
<keyword evidence="9" id="KW-1185">Reference proteome</keyword>